<dbReference type="SUPFAM" id="SSF54523">
    <property type="entry name" value="Pili subunits"/>
    <property type="match status" value="1"/>
</dbReference>
<sequence length="556" mass="63036">MSRMIWKCTTLGQRPFLVLSLLFVGVLGLFASLGSAGSQAVPSAEVAPPPRPDPVAEWIDQEGSFDYAAAVNALLGRSVTPQTNAIVLIWQALGPTPEGGSSLPAEYFEYLGCPRPAGSKEDFIKLYRYAGEVLRLPERATEQLYDQLFLLAAIPWKDKEAPELADWLRRNEKALEHLRHAAERPHYFNPAYKLCDDGTTISLRDNLLPHIQALREAALAFSLRAMNKLGNGDTAGAWQDILTAYRLSRHLAQGMWIIEGLVGVALETGILFKTTKAFLEHAALPPRQLAECLRQLRALPEPDWITHRGVIVEMAAVLDHLQHKAPKNYAEAIKGMQASFNRPFPPLPRQLEEVPITVEGWVTLQRELITRYLRWGDYLRQHGNKPYDPTALEALRPDPKVLEELGREIEREIAAWKKEEGQDAARAWRLQEMTGRYAGMTLFFMSSDFLPKFHKTHLRRKQCGELLQAAIALELYRCEQGRYPRQLQELAGKYLPEVPLDRFRNQPLVYQVSPEMVLVYSVGPNGRDDAARSYLDDPNEREADDLVVRWRPRLKP</sequence>
<dbReference type="RefSeq" id="WP_194538249.1">
    <property type="nucleotide sequence ID" value="NZ_JACEFB010000008.1"/>
</dbReference>
<dbReference type="EMBL" id="JACEFB010000008">
    <property type="protein sequence ID" value="MBA2226807.1"/>
    <property type="molecule type" value="Genomic_DNA"/>
</dbReference>
<proteinExistence type="predicted"/>
<evidence type="ECO:0000313" key="1">
    <source>
        <dbReference type="EMBL" id="MBA2226807.1"/>
    </source>
</evidence>
<dbReference type="AlphaFoldDB" id="A0A7V9ACI1"/>
<keyword evidence="2" id="KW-1185">Reference proteome</keyword>
<dbReference type="Proteomes" id="UP000542342">
    <property type="component" value="Unassembled WGS sequence"/>
</dbReference>
<evidence type="ECO:0000313" key="2">
    <source>
        <dbReference type="Proteomes" id="UP000542342"/>
    </source>
</evidence>
<name>A0A7V9ACI1_9BACT</name>
<comment type="caution">
    <text evidence="1">The sequence shown here is derived from an EMBL/GenBank/DDBJ whole genome shotgun (WGS) entry which is preliminary data.</text>
</comment>
<gene>
    <name evidence="1" type="ORF">H0921_11610</name>
</gene>
<dbReference type="InterPro" id="IPR045584">
    <property type="entry name" value="Pilin-like"/>
</dbReference>
<accession>A0A7V9ACI1</accession>
<protein>
    <submittedName>
        <fullName evidence="1">Uncharacterized protein</fullName>
    </submittedName>
</protein>
<organism evidence="1 2">
    <name type="scientific">Thermogemmata fonticola</name>
    <dbReference type="NCBI Taxonomy" id="2755323"/>
    <lineage>
        <taxon>Bacteria</taxon>
        <taxon>Pseudomonadati</taxon>
        <taxon>Planctomycetota</taxon>
        <taxon>Planctomycetia</taxon>
        <taxon>Gemmatales</taxon>
        <taxon>Gemmataceae</taxon>
        <taxon>Thermogemmata</taxon>
    </lineage>
</organism>
<reference evidence="1 2" key="1">
    <citation type="submission" date="2020-07" db="EMBL/GenBank/DDBJ databases">
        <title>Thermogemmata thermophila gen. nov., sp. nov., a novel moderate thermophilic planctomycete from a Kamchatka hot spring.</title>
        <authorList>
            <person name="Elcheninov A.G."/>
            <person name="Podosokorskaya O.A."/>
            <person name="Kovaleva O.L."/>
            <person name="Novikov A."/>
            <person name="Bonch-Osmolovskaya E.A."/>
            <person name="Toshchakov S.V."/>
            <person name="Kublanov I.V."/>
        </authorList>
    </citation>
    <scope>NUCLEOTIDE SEQUENCE [LARGE SCALE GENOMIC DNA]</scope>
    <source>
        <strain evidence="1 2">2918</strain>
    </source>
</reference>